<evidence type="ECO:0000313" key="3">
    <source>
        <dbReference type="EMBL" id="OOQ57209.1"/>
    </source>
</evidence>
<reference evidence="3 4" key="1">
    <citation type="submission" date="2016-07" db="EMBL/GenBank/DDBJ databases">
        <title>Genomic analysis of zinc-resistant bacterium Mucilaginibacter pedocola TBZ30.</title>
        <authorList>
            <person name="Huang J."/>
            <person name="Tang J."/>
        </authorList>
    </citation>
    <scope>NUCLEOTIDE SEQUENCE [LARGE SCALE GENOMIC DNA]</scope>
    <source>
        <strain evidence="3 4">TBZ30</strain>
    </source>
</reference>
<comment type="caution">
    <text evidence="3">The sequence shown here is derived from an EMBL/GenBank/DDBJ whole genome shotgun (WGS) entry which is preliminary data.</text>
</comment>
<dbReference type="AlphaFoldDB" id="A0A1S9P8H1"/>
<proteinExistence type="predicted"/>
<feature type="domain" description="SMP-30/Gluconolactonase/LRE-like region" evidence="2">
    <location>
        <begin position="32"/>
        <end position="296"/>
    </location>
</feature>
<dbReference type="GO" id="GO:0016787">
    <property type="term" value="F:hydrolase activity"/>
    <property type="evidence" value="ECO:0007669"/>
    <property type="project" value="UniProtKB-KW"/>
</dbReference>
<dbReference type="Proteomes" id="UP000189739">
    <property type="component" value="Unassembled WGS sequence"/>
</dbReference>
<keyword evidence="1" id="KW-0378">Hydrolase</keyword>
<dbReference type="PANTHER" id="PTHR47572:SF4">
    <property type="entry name" value="LACTONASE DRP35"/>
    <property type="match status" value="1"/>
</dbReference>
<dbReference type="Pfam" id="PF08450">
    <property type="entry name" value="SGL"/>
    <property type="match status" value="1"/>
</dbReference>
<protein>
    <recommendedName>
        <fullName evidence="2">SMP-30/Gluconolactonase/LRE-like region domain-containing protein</fullName>
    </recommendedName>
</protein>
<dbReference type="RefSeq" id="WP_162276950.1">
    <property type="nucleotide sequence ID" value="NZ_MBTF01000037.1"/>
</dbReference>
<evidence type="ECO:0000259" key="2">
    <source>
        <dbReference type="Pfam" id="PF08450"/>
    </source>
</evidence>
<dbReference type="Gene3D" id="2.120.10.30">
    <property type="entry name" value="TolB, C-terminal domain"/>
    <property type="match status" value="1"/>
</dbReference>
<organism evidence="3 4">
    <name type="scientific">Mucilaginibacter pedocola</name>
    <dbReference type="NCBI Taxonomy" id="1792845"/>
    <lineage>
        <taxon>Bacteria</taxon>
        <taxon>Pseudomonadati</taxon>
        <taxon>Bacteroidota</taxon>
        <taxon>Sphingobacteriia</taxon>
        <taxon>Sphingobacteriales</taxon>
        <taxon>Sphingobacteriaceae</taxon>
        <taxon>Mucilaginibacter</taxon>
    </lineage>
</organism>
<evidence type="ECO:0000313" key="4">
    <source>
        <dbReference type="Proteomes" id="UP000189739"/>
    </source>
</evidence>
<dbReference type="InterPro" id="IPR013658">
    <property type="entry name" value="SGL"/>
</dbReference>
<dbReference type="EMBL" id="MBTF01000037">
    <property type="protein sequence ID" value="OOQ57209.1"/>
    <property type="molecule type" value="Genomic_DNA"/>
</dbReference>
<accession>A0A1S9P8H1</accession>
<name>A0A1S9P8H1_9SPHI</name>
<dbReference type="PANTHER" id="PTHR47572">
    <property type="entry name" value="LIPOPROTEIN-RELATED"/>
    <property type="match status" value="1"/>
</dbReference>
<evidence type="ECO:0000256" key="1">
    <source>
        <dbReference type="ARBA" id="ARBA00022801"/>
    </source>
</evidence>
<dbReference type="InterPro" id="IPR051262">
    <property type="entry name" value="SMP-30/CGR1_Lactonase"/>
</dbReference>
<sequence length="306" mass="33570">MPTGSIEVFRPEMKKLFSVDARAEVIAKGFKWAEGPVWVPGKKMLLFSDVPNNKVYQWTAAKGQALYLEPSGYLGTAPRAGEKGSNGLALTNDGRLLLCQDGERVLAVMDAPINAPKAKFKVLAKGYQDKRFDSPNDLAVAKNGDIYFTDPPYGLVEGIKKDAPYQGVYRVSKNGVVTLLVDSISRPNGIALFPYGRSLIIANSDTNKPFWYKYDIDKNGKLTNGHVFYDGRAEFKKAPRSSDGVKIDPAGHVYATGPGGVWVFDSKGVPLGRVKINIDTSNCEIAYNTKEMFITAGNYVLKIKML</sequence>
<dbReference type="SUPFAM" id="SSF63829">
    <property type="entry name" value="Calcium-dependent phosphotriesterase"/>
    <property type="match status" value="1"/>
</dbReference>
<dbReference type="InterPro" id="IPR011042">
    <property type="entry name" value="6-blade_b-propeller_TolB-like"/>
</dbReference>
<keyword evidence="4" id="KW-1185">Reference proteome</keyword>
<gene>
    <name evidence="3" type="ORF">BC343_15540</name>
</gene>
<dbReference type="STRING" id="1792845.BC343_15540"/>